<organism evidence="2 3">
    <name type="scientific">Microcystis aeruginosa PCC 9808</name>
    <dbReference type="NCBI Taxonomy" id="1160284"/>
    <lineage>
        <taxon>Bacteria</taxon>
        <taxon>Bacillati</taxon>
        <taxon>Cyanobacteriota</taxon>
        <taxon>Cyanophyceae</taxon>
        <taxon>Oscillatoriophycideae</taxon>
        <taxon>Chroococcales</taxon>
        <taxon>Microcystaceae</taxon>
        <taxon>Microcystis</taxon>
    </lineage>
</organism>
<evidence type="ECO:0000313" key="2">
    <source>
        <dbReference type="EMBL" id="CCI29545.1"/>
    </source>
</evidence>
<dbReference type="HOGENOM" id="CLU_1026058_0_0_3"/>
<feature type="domain" description="Effector-associated" evidence="1">
    <location>
        <begin position="12"/>
        <end position="73"/>
    </location>
</feature>
<reference evidence="2 3" key="1">
    <citation type="submission" date="2012-04" db="EMBL/GenBank/DDBJ databases">
        <authorList>
            <person name="Genoscope - CEA"/>
        </authorList>
    </citation>
    <scope>NUCLEOTIDE SEQUENCE [LARGE SCALE GENOMIC DNA]</scope>
    <source>
        <strain evidence="2 3">9808</strain>
    </source>
</reference>
<dbReference type="Proteomes" id="UP000005291">
    <property type="component" value="Unassembled WGS sequence"/>
</dbReference>
<protein>
    <recommendedName>
        <fullName evidence="1">Effector-associated domain-containing protein</fullName>
    </recommendedName>
</protein>
<dbReference type="EMBL" id="CAIN01000466">
    <property type="protein sequence ID" value="CCI29545.1"/>
    <property type="molecule type" value="Genomic_DNA"/>
</dbReference>
<name>I4I5H1_MICAE</name>
<dbReference type="AlphaFoldDB" id="I4I5H1"/>
<proteinExistence type="predicted"/>
<evidence type="ECO:0000259" key="1">
    <source>
        <dbReference type="Pfam" id="PF19956"/>
    </source>
</evidence>
<evidence type="ECO:0000313" key="3">
    <source>
        <dbReference type="Proteomes" id="UP000005291"/>
    </source>
</evidence>
<comment type="caution">
    <text evidence="2">The sequence shown here is derived from an EMBL/GenBank/DDBJ whole genome shotgun (WGS) entry which is preliminary data.</text>
</comment>
<sequence length="271" mass="31590">MDTAEMIKLQQALSECSCIKDPTKRNFILQELSIRYPAIQVENCDSITQIGKLIRTCQNYEGALEELVLMIDKIYEKNSIQMINLNQVIQEIFSPSPIHPRLRKDSDKFVIYIPENGQSHDIPLTFSPSLDRDELSRAVRISYTWKQIHTLCELWVTEFMPVYKYINNGQVDLAKRSIENFRERCMTFSENLEGLNEEIFSFEIINYLRVIPYCIDPILETMNFTPKTPYFILGQEFAELITTMLLVALRLADRIIDAHLYSQTEEGSQIL</sequence>
<dbReference type="RefSeq" id="WP_002791496.1">
    <property type="nucleotide sequence ID" value="NZ_HE973582.1"/>
</dbReference>
<dbReference type="Pfam" id="PF19956">
    <property type="entry name" value="EAD2"/>
    <property type="match status" value="1"/>
</dbReference>
<dbReference type="InterPro" id="IPR045431">
    <property type="entry name" value="EAD2"/>
</dbReference>
<gene>
    <name evidence="2" type="ORF">MICAG_870002</name>
</gene>
<accession>I4I5H1</accession>